<dbReference type="Proteomes" id="UP001079657">
    <property type="component" value="Unassembled WGS sequence"/>
</dbReference>
<evidence type="ECO:0000313" key="1">
    <source>
        <dbReference type="EMBL" id="MCY6370521.1"/>
    </source>
</evidence>
<keyword evidence="2" id="KW-1185">Reference proteome</keyword>
<protein>
    <submittedName>
        <fullName evidence="1">Uncharacterized protein</fullName>
    </submittedName>
</protein>
<comment type="caution">
    <text evidence="1">The sequence shown here is derived from an EMBL/GenBank/DDBJ whole genome shotgun (WGS) entry which is preliminary data.</text>
</comment>
<name>A0ABT4CN84_9CLOT</name>
<reference evidence="1" key="1">
    <citation type="submission" date="2022-12" db="EMBL/GenBank/DDBJ databases">
        <authorList>
            <person name="Wang J."/>
        </authorList>
    </citation>
    <scope>NUCLEOTIDE SEQUENCE</scope>
    <source>
        <strain evidence="1">HY-42-06</strain>
    </source>
</reference>
<proteinExistence type="predicted"/>
<sequence>MEIYSLGTKDINQVIRNYKNKGEQAKVSTSIEYNGNLYREIIFMKKGFINNKAVKGYLYIGEKNKLVEDKSTLRQLIKLGYYLNVFYNEKSNLYIKRALEGSENIKNQKVDCLKISNALDDLKKKGIKGTDEVKEIINKVIELRVENDNEIIKLVSKGEEYINDKGIYGDEIFSQLYSIYKEILMMNFTRIKLINSGIDYYDDIEEKASKQKGVLSIFIGKSKYMPFIKLSNLINNYKKILMTYGKILSQDKDKYEKFLLNVEKGNIDNIMNLIRNK</sequence>
<dbReference type="EMBL" id="JAPQES010000002">
    <property type="protein sequence ID" value="MCY6370521.1"/>
    <property type="molecule type" value="Genomic_DNA"/>
</dbReference>
<gene>
    <name evidence="1" type="ORF">OXH55_07715</name>
</gene>
<evidence type="ECO:0000313" key="2">
    <source>
        <dbReference type="Proteomes" id="UP001079657"/>
    </source>
</evidence>
<dbReference type="RefSeq" id="WP_268049256.1">
    <property type="nucleotide sequence ID" value="NZ_JAPQES010000002.1"/>
</dbReference>
<organism evidence="1 2">
    <name type="scientific">Clostridium ganghwense</name>
    <dbReference type="NCBI Taxonomy" id="312089"/>
    <lineage>
        <taxon>Bacteria</taxon>
        <taxon>Bacillati</taxon>
        <taxon>Bacillota</taxon>
        <taxon>Clostridia</taxon>
        <taxon>Eubacteriales</taxon>
        <taxon>Clostridiaceae</taxon>
        <taxon>Clostridium</taxon>
    </lineage>
</organism>
<accession>A0ABT4CN84</accession>